<organism evidence="1 2">
    <name type="scientific">Variovorax boronicumulans</name>
    <dbReference type="NCBI Taxonomy" id="436515"/>
    <lineage>
        <taxon>Bacteria</taxon>
        <taxon>Pseudomonadati</taxon>
        <taxon>Pseudomonadota</taxon>
        <taxon>Betaproteobacteria</taxon>
        <taxon>Burkholderiales</taxon>
        <taxon>Comamonadaceae</taxon>
        <taxon>Variovorax</taxon>
    </lineage>
</organism>
<dbReference type="EMBL" id="JAUSRR010000016">
    <property type="protein sequence ID" value="MDP9927519.1"/>
    <property type="molecule type" value="Genomic_DNA"/>
</dbReference>
<evidence type="ECO:0000313" key="2">
    <source>
        <dbReference type="Proteomes" id="UP001244295"/>
    </source>
</evidence>
<proteinExistence type="predicted"/>
<dbReference type="RefSeq" id="WP_307638584.1">
    <property type="nucleotide sequence ID" value="NZ_JAUSRR010000016.1"/>
</dbReference>
<dbReference type="AlphaFoldDB" id="A0AAW8E7G6"/>
<gene>
    <name evidence="1" type="ORF">J2W25_006573</name>
</gene>
<evidence type="ECO:0000313" key="1">
    <source>
        <dbReference type="EMBL" id="MDP9927519.1"/>
    </source>
</evidence>
<comment type="caution">
    <text evidence="1">The sequence shown here is derived from an EMBL/GenBank/DDBJ whole genome shotgun (WGS) entry which is preliminary data.</text>
</comment>
<name>A0AAW8E7G6_9BURK</name>
<accession>A0AAW8E7G6</accession>
<reference evidence="1" key="1">
    <citation type="submission" date="2023-07" db="EMBL/GenBank/DDBJ databases">
        <title>Sorghum-associated microbial communities from plants grown in Nebraska, USA.</title>
        <authorList>
            <person name="Schachtman D."/>
        </authorList>
    </citation>
    <scope>NUCLEOTIDE SEQUENCE</scope>
    <source>
        <strain evidence="1">DS2795</strain>
    </source>
</reference>
<protein>
    <recommendedName>
        <fullName evidence="3">MBL fold metallo-hydrolase</fullName>
    </recommendedName>
</protein>
<sequence>MAALQVIPGHGGVFGDVERALLTARKRLAGLERDPEKHARHAMKVLMKFKLLELHAVSHAEWDAWLAGTPYFELIRARFFAGVSLEALTSDLLAELVTVGAAQSDALGVRNA</sequence>
<dbReference type="Proteomes" id="UP001244295">
    <property type="component" value="Unassembled WGS sequence"/>
</dbReference>
<evidence type="ECO:0008006" key="3">
    <source>
        <dbReference type="Google" id="ProtNLM"/>
    </source>
</evidence>